<organism evidence="1">
    <name type="scientific">Tanacetum cinerariifolium</name>
    <name type="common">Dalmatian daisy</name>
    <name type="synonym">Chrysanthemum cinerariifolium</name>
    <dbReference type="NCBI Taxonomy" id="118510"/>
    <lineage>
        <taxon>Eukaryota</taxon>
        <taxon>Viridiplantae</taxon>
        <taxon>Streptophyta</taxon>
        <taxon>Embryophyta</taxon>
        <taxon>Tracheophyta</taxon>
        <taxon>Spermatophyta</taxon>
        <taxon>Magnoliopsida</taxon>
        <taxon>eudicotyledons</taxon>
        <taxon>Gunneridae</taxon>
        <taxon>Pentapetalae</taxon>
        <taxon>asterids</taxon>
        <taxon>campanulids</taxon>
        <taxon>Asterales</taxon>
        <taxon>Asteraceae</taxon>
        <taxon>Asteroideae</taxon>
        <taxon>Anthemideae</taxon>
        <taxon>Anthemidinae</taxon>
        <taxon>Tanacetum</taxon>
    </lineage>
</organism>
<name>A0A699J8L3_TANCI</name>
<dbReference type="AlphaFoldDB" id="A0A699J8L3"/>
<gene>
    <name evidence="1" type="ORF">Tci_587250</name>
</gene>
<protein>
    <submittedName>
        <fullName evidence="1">Uncharacterized protein</fullName>
    </submittedName>
</protein>
<feature type="non-terminal residue" evidence="1">
    <location>
        <position position="1"/>
    </location>
</feature>
<reference evidence="1" key="1">
    <citation type="journal article" date="2019" name="Sci. Rep.">
        <title>Draft genome of Tanacetum cinerariifolium, the natural source of mosquito coil.</title>
        <authorList>
            <person name="Yamashiro T."/>
            <person name="Shiraishi A."/>
            <person name="Satake H."/>
            <person name="Nakayama K."/>
        </authorList>
    </citation>
    <scope>NUCLEOTIDE SEQUENCE</scope>
</reference>
<proteinExistence type="predicted"/>
<evidence type="ECO:0000313" key="1">
    <source>
        <dbReference type="EMBL" id="GFA15278.1"/>
    </source>
</evidence>
<comment type="caution">
    <text evidence="1">The sequence shown here is derived from an EMBL/GenBank/DDBJ whole genome shotgun (WGS) entry which is preliminary data.</text>
</comment>
<accession>A0A699J8L3</accession>
<sequence>QTPGYGISILLAVGTPSTGGGNLYCQWELSPGSGNALCILFPTTKFDECIKRITILSPHEISSWEQSNIKGAFKKDVIPFSKNLKETFIFFEKGFIAEDKEMKEMFKQMKDEVDQYSVAKKSYETEKKQLLINKIDS</sequence>
<dbReference type="EMBL" id="BKCJ010377101">
    <property type="protein sequence ID" value="GFA15278.1"/>
    <property type="molecule type" value="Genomic_DNA"/>
</dbReference>